<dbReference type="Proteomes" id="UP000032633">
    <property type="component" value="Chromosome"/>
</dbReference>
<organism evidence="1 2">
    <name type="scientific">Paenibacillus beijingensis</name>
    <dbReference type="NCBI Taxonomy" id="1126833"/>
    <lineage>
        <taxon>Bacteria</taxon>
        <taxon>Bacillati</taxon>
        <taxon>Bacillota</taxon>
        <taxon>Bacilli</taxon>
        <taxon>Bacillales</taxon>
        <taxon>Paenibacillaceae</taxon>
        <taxon>Paenibacillus</taxon>
    </lineage>
</organism>
<reference evidence="1 2" key="1">
    <citation type="journal article" date="2015" name="J. Biotechnol.">
        <title>Complete genome sequence of Paenibacillus beijingensis 7188(T) (=DSM 24997(T)), a novel rhizobacterium from jujube garden soil.</title>
        <authorList>
            <person name="Kwak Y."/>
            <person name="Shin J.H."/>
        </authorList>
    </citation>
    <scope>NUCLEOTIDE SEQUENCE [LARGE SCALE GENOMIC DNA]</scope>
    <source>
        <strain evidence="1 2">DSM 24997</strain>
    </source>
</reference>
<dbReference type="SUPFAM" id="SSF159941">
    <property type="entry name" value="MM3350-like"/>
    <property type="match status" value="1"/>
</dbReference>
<protein>
    <submittedName>
        <fullName evidence="1">Uncharacterized protein</fullName>
    </submittedName>
</protein>
<dbReference type="EMBL" id="CP011058">
    <property type="protein sequence ID" value="AJY76186.1"/>
    <property type="molecule type" value="Genomic_DNA"/>
</dbReference>
<dbReference type="InterPro" id="IPR024047">
    <property type="entry name" value="MM3350-like_sf"/>
</dbReference>
<dbReference type="HOGENOM" id="CLU_1823447_0_0_9"/>
<evidence type="ECO:0000313" key="2">
    <source>
        <dbReference type="Proteomes" id="UP000032633"/>
    </source>
</evidence>
<gene>
    <name evidence="1" type="ORF">VN24_18485</name>
</gene>
<proteinExistence type="predicted"/>
<accession>A0A0D5NLR5</accession>
<dbReference type="AlphaFoldDB" id="A0A0D5NLR5"/>
<dbReference type="KEGG" id="pbj:VN24_18485"/>
<reference evidence="2" key="2">
    <citation type="submission" date="2015-03" db="EMBL/GenBank/DDBJ databases">
        <title>Genome sequence of Paenibacillus beijingensis strain DSM 24997T.</title>
        <authorList>
            <person name="Kwak Y."/>
            <person name="Shin J.-H."/>
        </authorList>
    </citation>
    <scope>NUCLEOTIDE SEQUENCE [LARGE SCALE GENOMIC DNA]</scope>
    <source>
        <strain evidence="2">DSM 24997</strain>
    </source>
</reference>
<dbReference type="STRING" id="1126833.VN24_18485"/>
<evidence type="ECO:0000313" key="1">
    <source>
        <dbReference type="EMBL" id="AJY76186.1"/>
    </source>
</evidence>
<sequence length="141" mass="15939">MARTLCEISANTIEFFRGKVWESPGYGEIELGGRGPGAKKLIQSLGLIIGEKCEYVYDFGSSVYCTVELVGIEEENCDINYPRVSEQNKKRNKYCDRCNNNGKKEVALYTVYDFEDDSVELLCEACLEEVSEDVDVSEIVY</sequence>
<keyword evidence="2" id="KW-1185">Reference proteome</keyword>
<dbReference type="PATRIC" id="fig|1126833.4.peg.4069"/>
<name>A0A0D5NLR5_9BACL</name>